<feature type="transmembrane region" description="Helical" evidence="2">
    <location>
        <begin position="148"/>
        <end position="169"/>
    </location>
</feature>
<protein>
    <recommendedName>
        <fullName evidence="3">DUF6534 domain-containing protein</fullName>
    </recommendedName>
</protein>
<evidence type="ECO:0000313" key="4">
    <source>
        <dbReference type="EMBL" id="KAF9508804.1"/>
    </source>
</evidence>
<feature type="transmembrane region" description="Helical" evidence="2">
    <location>
        <begin position="43"/>
        <end position="69"/>
    </location>
</feature>
<keyword evidence="2" id="KW-1133">Transmembrane helix</keyword>
<comment type="caution">
    <text evidence="4">The sequence shown here is derived from an EMBL/GenBank/DDBJ whole genome shotgun (WGS) entry which is preliminary data.</text>
</comment>
<gene>
    <name evidence="4" type="ORF">BS47DRAFT_207491</name>
</gene>
<dbReference type="Pfam" id="PF20152">
    <property type="entry name" value="DUF6534"/>
    <property type="match status" value="1"/>
</dbReference>
<feature type="region of interest" description="Disordered" evidence="1">
    <location>
        <begin position="256"/>
        <end position="288"/>
    </location>
</feature>
<proteinExistence type="predicted"/>
<reference evidence="4" key="1">
    <citation type="journal article" date="2020" name="Nat. Commun.">
        <title>Large-scale genome sequencing of mycorrhizal fungi provides insights into the early evolution of symbiotic traits.</title>
        <authorList>
            <person name="Miyauchi S."/>
            <person name="Kiss E."/>
            <person name="Kuo A."/>
            <person name="Drula E."/>
            <person name="Kohler A."/>
            <person name="Sanchez-Garcia M."/>
            <person name="Morin E."/>
            <person name="Andreopoulos B."/>
            <person name="Barry K.W."/>
            <person name="Bonito G."/>
            <person name="Buee M."/>
            <person name="Carver A."/>
            <person name="Chen C."/>
            <person name="Cichocki N."/>
            <person name="Clum A."/>
            <person name="Culley D."/>
            <person name="Crous P.W."/>
            <person name="Fauchery L."/>
            <person name="Girlanda M."/>
            <person name="Hayes R.D."/>
            <person name="Keri Z."/>
            <person name="LaButti K."/>
            <person name="Lipzen A."/>
            <person name="Lombard V."/>
            <person name="Magnuson J."/>
            <person name="Maillard F."/>
            <person name="Murat C."/>
            <person name="Nolan M."/>
            <person name="Ohm R.A."/>
            <person name="Pangilinan J."/>
            <person name="Pereira M.F."/>
            <person name="Perotto S."/>
            <person name="Peter M."/>
            <person name="Pfister S."/>
            <person name="Riley R."/>
            <person name="Sitrit Y."/>
            <person name="Stielow J.B."/>
            <person name="Szollosi G."/>
            <person name="Zifcakova L."/>
            <person name="Stursova M."/>
            <person name="Spatafora J.W."/>
            <person name="Tedersoo L."/>
            <person name="Vaario L.M."/>
            <person name="Yamada A."/>
            <person name="Yan M."/>
            <person name="Wang P."/>
            <person name="Xu J."/>
            <person name="Bruns T."/>
            <person name="Baldrian P."/>
            <person name="Vilgalys R."/>
            <person name="Dunand C."/>
            <person name="Henrissat B."/>
            <person name="Grigoriev I.V."/>
            <person name="Hibbett D."/>
            <person name="Nagy L.G."/>
            <person name="Martin F.M."/>
        </authorList>
    </citation>
    <scope>NUCLEOTIDE SEQUENCE</scope>
    <source>
        <strain evidence="4">UP504</strain>
    </source>
</reference>
<evidence type="ECO:0000256" key="2">
    <source>
        <dbReference type="SAM" id="Phobius"/>
    </source>
</evidence>
<name>A0A9P6AMX0_9AGAM</name>
<keyword evidence="2" id="KW-0472">Membrane</keyword>
<accession>A0A9P6AMX0</accession>
<evidence type="ECO:0000259" key="3">
    <source>
        <dbReference type="Pfam" id="PF20152"/>
    </source>
</evidence>
<dbReference type="AlphaFoldDB" id="A0A9P6AMX0"/>
<dbReference type="InterPro" id="IPR045339">
    <property type="entry name" value="DUF6534"/>
</dbReference>
<evidence type="ECO:0000256" key="1">
    <source>
        <dbReference type="SAM" id="MobiDB-lite"/>
    </source>
</evidence>
<feature type="domain" description="DUF6534" evidence="3">
    <location>
        <begin position="155"/>
        <end position="239"/>
    </location>
</feature>
<keyword evidence="5" id="KW-1185">Reference proteome</keyword>
<evidence type="ECO:0000313" key="5">
    <source>
        <dbReference type="Proteomes" id="UP000886523"/>
    </source>
</evidence>
<sequence length="288" mass="31838">MLLPPSYIGTLLLGAILGSYLFGITTVQLFLYNSRFPKDLGVLKVLVVSPWLLQGVQIGFITASMYFYVTKHDSPLWLSVPYELTGVLVSALVQIFYTQRIRQLTDNIYITFILGTLIVSKLVNGTLVATALYFPMYFRKPLDAIAKAWMASDVSLDILIVLFLSLGLYRHRTGFQRTDVIINRLAWYALHTGLVTSTLCLANLIVYSVKGITASNNTLSIVTGGLYVVAMLANLHTRTRLGKMFRPDHSNAINLPTLVRGNRSTPSASGSNQDGSLPVSVGWERDVT</sequence>
<feature type="compositionally biased region" description="Polar residues" evidence="1">
    <location>
        <begin position="262"/>
        <end position="275"/>
    </location>
</feature>
<dbReference type="PANTHER" id="PTHR40465:SF1">
    <property type="entry name" value="DUF6534 DOMAIN-CONTAINING PROTEIN"/>
    <property type="match status" value="1"/>
</dbReference>
<dbReference type="EMBL" id="MU129050">
    <property type="protein sequence ID" value="KAF9508804.1"/>
    <property type="molecule type" value="Genomic_DNA"/>
</dbReference>
<feature type="transmembrane region" description="Helical" evidence="2">
    <location>
        <begin position="109"/>
        <end position="136"/>
    </location>
</feature>
<feature type="transmembrane region" description="Helical" evidence="2">
    <location>
        <begin position="6"/>
        <end position="31"/>
    </location>
</feature>
<keyword evidence="2" id="KW-0812">Transmembrane</keyword>
<feature type="transmembrane region" description="Helical" evidence="2">
    <location>
        <begin position="218"/>
        <end position="236"/>
    </location>
</feature>
<dbReference type="Proteomes" id="UP000886523">
    <property type="component" value="Unassembled WGS sequence"/>
</dbReference>
<feature type="transmembrane region" description="Helical" evidence="2">
    <location>
        <begin position="75"/>
        <end position="97"/>
    </location>
</feature>
<feature type="transmembrane region" description="Helical" evidence="2">
    <location>
        <begin position="185"/>
        <end position="206"/>
    </location>
</feature>
<dbReference type="PANTHER" id="PTHR40465">
    <property type="entry name" value="CHROMOSOME 1, WHOLE GENOME SHOTGUN SEQUENCE"/>
    <property type="match status" value="1"/>
</dbReference>
<dbReference type="OrthoDB" id="2535105at2759"/>
<organism evidence="4 5">
    <name type="scientific">Hydnum rufescens UP504</name>
    <dbReference type="NCBI Taxonomy" id="1448309"/>
    <lineage>
        <taxon>Eukaryota</taxon>
        <taxon>Fungi</taxon>
        <taxon>Dikarya</taxon>
        <taxon>Basidiomycota</taxon>
        <taxon>Agaricomycotina</taxon>
        <taxon>Agaricomycetes</taxon>
        <taxon>Cantharellales</taxon>
        <taxon>Hydnaceae</taxon>
        <taxon>Hydnum</taxon>
    </lineage>
</organism>